<dbReference type="Pfam" id="PF02653">
    <property type="entry name" value="BPD_transp_2"/>
    <property type="match status" value="1"/>
</dbReference>
<keyword evidence="4 6" id="KW-1133">Transmembrane helix</keyword>
<dbReference type="PROSITE" id="PS51318">
    <property type="entry name" value="TAT"/>
    <property type="match status" value="1"/>
</dbReference>
<feature type="transmembrane region" description="Helical" evidence="6">
    <location>
        <begin position="225"/>
        <end position="246"/>
    </location>
</feature>
<evidence type="ECO:0000313" key="8">
    <source>
        <dbReference type="Proteomes" id="UP000035955"/>
    </source>
</evidence>
<feature type="transmembrane region" description="Helical" evidence="6">
    <location>
        <begin position="266"/>
        <end position="291"/>
    </location>
</feature>
<dbReference type="PANTHER" id="PTHR30482:SF17">
    <property type="entry name" value="ABC TRANSPORTER ATP-BINDING PROTEIN"/>
    <property type="match status" value="1"/>
</dbReference>
<sequence length="333" mass="34307">MSSAPMLAARIAAEPPRRRAALPGAALAGLVLAALACLPLAAEAAGLPFLVVTATRMMIFGLAALSLDLILGYGAMVSFGHAAFIGLGAYAVGILDAHGVRDLAIQAPVAAGVCALFALVTGAISLRTRGVYFIMITLAFGQMAYFFMVSLAAYGGDDGLPLSGRSTLFGMRLVEGDPALFYLVLAVLAVALLALRRVVASRFGRVLRGSRDNAVRMQAIGFSPLPYRLTAYVIAGAIAGLAGVLLANQAEFVSPAYMSWQRSGELIVMVVLGGMGTLVGPVAGAAALIALEEVLAHYSDHWRLGLGLMLVAVVLLSRGGLAGLAARLAGRRA</sequence>
<feature type="transmembrane region" description="Helical" evidence="6">
    <location>
        <begin position="103"/>
        <end position="124"/>
    </location>
</feature>
<dbReference type="RefSeq" id="WP_048442120.1">
    <property type="nucleotide sequence ID" value="NZ_LABY01000001.1"/>
</dbReference>
<evidence type="ECO:0000256" key="6">
    <source>
        <dbReference type="SAM" id="Phobius"/>
    </source>
</evidence>
<dbReference type="AlphaFoldDB" id="A0A0J6TC86"/>
<comment type="subcellular location">
    <subcellularLocation>
        <location evidence="1">Cell membrane</location>
        <topology evidence="1">Multi-pass membrane protein</topology>
    </subcellularLocation>
</comment>
<dbReference type="InterPro" id="IPR001851">
    <property type="entry name" value="ABC_transp_permease"/>
</dbReference>
<accession>A0A0J6TC86</accession>
<feature type="transmembrane region" description="Helical" evidence="6">
    <location>
        <begin position="131"/>
        <end position="154"/>
    </location>
</feature>
<dbReference type="GO" id="GO:0005886">
    <property type="term" value="C:plasma membrane"/>
    <property type="evidence" value="ECO:0007669"/>
    <property type="project" value="UniProtKB-SubCell"/>
</dbReference>
<feature type="transmembrane region" description="Helical" evidence="6">
    <location>
        <begin position="78"/>
        <end position="97"/>
    </location>
</feature>
<evidence type="ECO:0000256" key="4">
    <source>
        <dbReference type="ARBA" id="ARBA00022989"/>
    </source>
</evidence>
<comment type="caution">
    <text evidence="7">The sequence shown here is derived from an EMBL/GenBank/DDBJ whole genome shotgun (WGS) entry which is preliminary data.</text>
</comment>
<keyword evidence="5 6" id="KW-0472">Membrane</keyword>
<evidence type="ECO:0000256" key="2">
    <source>
        <dbReference type="ARBA" id="ARBA00022475"/>
    </source>
</evidence>
<feature type="transmembrane region" description="Helical" evidence="6">
    <location>
        <begin position="303"/>
        <end position="326"/>
    </location>
</feature>
<proteinExistence type="predicted"/>
<dbReference type="CDD" id="cd06581">
    <property type="entry name" value="TM_PBP1_LivM_like"/>
    <property type="match status" value="1"/>
</dbReference>
<dbReference type="GO" id="GO:0015658">
    <property type="term" value="F:branched-chain amino acid transmembrane transporter activity"/>
    <property type="evidence" value="ECO:0007669"/>
    <property type="project" value="InterPro"/>
</dbReference>
<dbReference type="InterPro" id="IPR006311">
    <property type="entry name" value="TAT_signal"/>
</dbReference>
<name>A0A0J6TC86_9HYPH</name>
<gene>
    <name evidence="7" type="ORF">VQ02_00155</name>
</gene>
<keyword evidence="2" id="KW-1003">Cell membrane</keyword>
<keyword evidence="8" id="KW-1185">Reference proteome</keyword>
<evidence type="ECO:0000313" key="7">
    <source>
        <dbReference type="EMBL" id="KMO43467.1"/>
    </source>
</evidence>
<feature type="transmembrane region" description="Helical" evidence="6">
    <location>
        <begin position="179"/>
        <end position="199"/>
    </location>
</feature>
<feature type="transmembrane region" description="Helical" evidence="6">
    <location>
        <begin position="54"/>
        <end position="71"/>
    </location>
</feature>
<evidence type="ECO:0000256" key="5">
    <source>
        <dbReference type="ARBA" id="ARBA00023136"/>
    </source>
</evidence>
<dbReference type="OrthoDB" id="9804361at2"/>
<protein>
    <submittedName>
        <fullName evidence="7">ABC transporter permease</fullName>
    </submittedName>
</protein>
<evidence type="ECO:0000256" key="1">
    <source>
        <dbReference type="ARBA" id="ARBA00004651"/>
    </source>
</evidence>
<dbReference type="PATRIC" id="fig|298794.3.peg.31"/>
<reference evidence="7 8" key="1">
    <citation type="submission" date="2015-03" db="EMBL/GenBank/DDBJ databases">
        <title>Genome sequencing of Methylobacterium variabile DSM 16961.</title>
        <authorList>
            <person name="Chaudhry V."/>
            <person name="Patil P.B."/>
        </authorList>
    </citation>
    <scope>NUCLEOTIDE SEQUENCE [LARGE SCALE GENOMIC DNA]</scope>
    <source>
        <strain evidence="7 8">DSM 16961</strain>
    </source>
</reference>
<evidence type="ECO:0000256" key="3">
    <source>
        <dbReference type="ARBA" id="ARBA00022692"/>
    </source>
</evidence>
<dbReference type="InterPro" id="IPR043428">
    <property type="entry name" value="LivM-like"/>
</dbReference>
<dbReference type="EMBL" id="LABY01000001">
    <property type="protein sequence ID" value="KMO43467.1"/>
    <property type="molecule type" value="Genomic_DNA"/>
</dbReference>
<dbReference type="Proteomes" id="UP000035955">
    <property type="component" value="Unassembled WGS sequence"/>
</dbReference>
<organism evidence="7 8">
    <name type="scientific">Methylobacterium variabile</name>
    <dbReference type="NCBI Taxonomy" id="298794"/>
    <lineage>
        <taxon>Bacteria</taxon>
        <taxon>Pseudomonadati</taxon>
        <taxon>Pseudomonadota</taxon>
        <taxon>Alphaproteobacteria</taxon>
        <taxon>Hyphomicrobiales</taxon>
        <taxon>Methylobacteriaceae</taxon>
        <taxon>Methylobacterium</taxon>
    </lineage>
</organism>
<dbReference type="PANTHER" id="PTHR30482">
    <property type="entry name" value="HIGH-AFFINITY BRANCHED-CHAIN AMINO ACID TRANSPORT SYSTEM PERMEASE"/>
    <property type="match status" value="1"/>
</dbReference>
<keyword evidence="3 6" id="KW-0812">Transmembrane</keyword>